<dbReference type="Proteomes" id="UP000298327">
    <property type="component" value="Unassembled WGS sequence"/>
</dbReference>
<dbReference type="OrthoDB" id="3225366at2759"/>
<feature type="transmembrane region" description="Helical" evidence="1">
    <location>
        <begin position="82"/>
        <end position="102"/>
    </location>
</feature>
<reference evidence="2 3" key="1">
    <citation type="submission" date="2019-02" db="EMBL/GenBank/DDBJ databases">
        <title>Genome sequencing of the rare red list fungi Dentipellis fragilis.</title>
        <authorList>
            <person name="Buettner E."/>
            <person name="Kellner H."/>
        </authorList>
    </citation>
    <scope>NUCLEOTIDE SEQUENCE [LARGE SCALE GENOMIC DNA]</scope>
    <source>
        <strain evidence="2 3">DSM 105465</strain>
    </source>
</reference>
<feature type="transmembrane region" description="Helical" evidence="1">
    <location>
        <begin position="176"/>
        <end position="197"/>
    </location>
</feature>
<dbReference type="EMBL" id="SEOQ01000093">
    <property type="protein sequence ID" value="TFY70608.1"/>
    <property type="molecule type" value="Genomic_DNA"/>
</dbReference>
<keyword evidence="1" id="KW-0812">Transmembrane</keyword>
<evidence type="ECO:0000313" key="2">
    <source>
        <dbReference type="EMBL" id="TFY70608.1"/>
    </source>
</evidence>
<feature type="transmembrane region" description="Helical" evidence="1">
    <location>
        <begin position="41"/>
        <end position="62"/>
    </location>
</feature>
<evidence type="ECO:0000313" key="3">
    <source>
        <dbReference type="Proteomes" id="UP000298327"/>
    </source>
</evidence>
<dbReference type="AlphaFoldDB" id="A0A4Y9Z9X9"/>
<keyword evidence="1" id="KW-1133">Transmembrane helix</keyword>
<organism evidence="2 3">
    <name type="scientific">Dentipellis fragilis</name>
    <dbReference type="NCBI Taxonomy" id="205917"/>
    <lineage>
        <taxon>Eukaryota</taxon>
        <taxon>Fungi</taxon>
        <taxon>Dikarya</taxon>
        <taxon>Basidiomycota</taxon>
        <taxon>Agaricomycotina</taxon>
        <taxon>Agaricomycetes</taxon>
        <taxon>Russulales</taxon>
        <taxon>Hericiaceae</taxon>
        <taxon>Dentipellis</taxon>
    </lineage>
</organism>
<accession>A0A4Y9Z9X9</accession>
<feature type="transmembrane region" description="Helical" evidence="1">
    <location>
        <begin position="150"/>
        <end position="170"/>
    </location>
</feature>
<keyword evidence="3" id="KW-1185">Reference proteome</keyword>
<protein>
    <submittedName>
        <fullName evidence="2">Uncharacterized protein</fullName>
    </submittedName>
</protein>
<comment type="caution">
    <text evidence="2">The sequence shown here is derived from an EMBL/GenBank/DDBJ whole genome shotgun (WGS) entry which is preliminary data.</text>
</comment>
<evidence type="ECO:0000256" key="1">
    <source>
        <dbReference type="SAM" id="Phobius"/>
    </source>
</evidence>
<name>A0A4Y9Z9X9_9AGAM</name>
<proteinExistence type="predicted"/>
<keyword evidence="1" id="KW-0472">Membrane</keyword>
<gene>
    <name evidence="2" type="ORF">EVG20_g2405</name>
</gene>
<sequence>MSGRASVDGENVPSAFLDLNYQLPALIKGLQEGWIASCENAAVVSVLVASIVAQLMSTMGLTGGPDDENGISNHATVKALTVFAYSALLFSCSATISALLLIDEFGELPYRAATRRGIAPEKDEKILASLPDLLDRSGLRSHWSWVRRHWLFSLNAGIGCMIVQIIVYVWSTEGHSVKIVLLLVTVFSILPLLFVIVPRSEAPVTSA</sequence>